<evidence type="ECO:0000256" key="2">
    <source>
        <dbReference type="ARBA" id="ARBA00022692"/>
    </source>
</evidence>
<sequence length="181" mass="19922">MNFTIFNRMFRASKLDVELYEEVEADKTLLTEAMVVVILSSLASGIGSWSMGFGELFTTTIGELISWYVWAFIVYLIGTKLLPESQTVADHGELLRTIGYSSAPGVIRVLKLILPFDGAIDFLANIWMLAAMIIAVRQALDYESTMRSVGVCILGLLVKIIALTFILLALGFLYSVIGKAV</sequence>
<dbReference type="AlphaFoldDB" id="A0A381VNK8"/>
<proteinExistence type="predicted"/>
<keyword evidence="3 5" id="KW-1133">Transmembrane helix</keyword>
<evidence type="ECO:0000256" key="5">
    <source>
        <dbReference type="SAM" id="Phobius"/>
    </source>
</evidence>
<evidence type="ECO:0000256" key="3">
    <source>
        <dbReference type="ARBA" id="ARBA00022989"/>
    </source>
</evidence>
<protein>
    <recommendedName>
        <fullName evidence="6">Yip1 domain-containing protein</fullName>
    </recommendedName>
</protein>
<dbReference type="EMBL" id="UINC01009211">
    <property type="protein sequence ID" value="SVA41328.1"/>
    <property type="molecule type" value="Genomic_DNA"/>
</dbReference>
<dbReference type="GO" id="GO:0016020">
    <property type="term" value="C:membrane"/>
    <property type="evidence" value="ECO:0007669"/>
    <property type="project" value="UniProtKB-SubCell"/>
</dbReference>
<evidence type="ECO:0000256" key="1">
    <source>
        <dbReference type="ARBA" id="ARBA00004141"/>
    </source>
</evidence>
<keyword evidence="4 5" id="KW-0472">Membrane</keyword>
<feature type="transmembrane region" description="Helical" evidence="5">
    <location>
        <begin position="152"/>
        <end position="177"/>
    </location>
</feature>
<organism evidence="7">
    <name type="scientific">marine metagenome</name>
    <dbReference type="NCBI Taxonomy" id="408172"/>
    <lineage>
        <taxon>unclassified sequences</taxon>
        <taxon>metagenomes</taxon>
        <taxon>ecological metagenomes</taxon>
    </lineage>
</organism>
<dbReference type="Pfam" id="PF04893">
    <property type="entry name" value="Yip1"/>
    <property type="match status" value="1"/>
</dbReference>
<feature type="transmembrane region" description="Helical" evidence="5">
    <location>
        <begin position="64"/>
        <end position="82"/>
    </location>
</feature>
<feature type="domain" description="Yip1" evidence="6">
    <location>
        <begin position="34"/>
        <end position="163"/>
    </location>
</feature>
<feature type="transmembrane region" description="Helical" evidence="5">
    <location>
        <begin position="122"/>
        <end position="140"/>
    </location>
</feature>
<keyword evidence="2 5" id="KW-0812">Transmembrane</keyword>
<accession>A0A381VNK8</accession>
<reference evidence="7" key="1">
    <citation type="submission" date="2018-05" db="EMBL/GenBank/DDBJ databases">
        <authorList>
            <person name="Lanie J.A."/>
            <person name="Ng W.-L."/>
            <person name="Kazmierczak K.M."/>
            <person name="Andrzejewski T.M."/>
            <person name="Davidsen T.M."/>
            <person name="Wayne K.J."/>
            <person name="Tettelin H."/>
            <person name="Glass J.I."/>
            <person name="Rusch D."/>
            <person name="Podicherti R."/>
            <person name="Tsui H.-C.T."/>
            <person name="Winkler M.E."/>
        </authorList>
    </citation>
    <scope>NUCLEOTIDE SEQUENCE</scope>
</reference>
<gene>
    <name evidence="7" type="ORF">METZ01_LOCUS94182</name>
</gene>
<evidence type="ECO:0000256" key="4">
    <source>
        <dbReference type="ARBA" id="ARBA00023136"/>
    </source>
</evidence>
<name>A0A381VNK8_9ZZZZ</name>
<comment type="subcellular location">
    <subcellularLocation>
        <location evidence="1">Membrane</location>
        <topology evidence="1">Multi-pass membrane protein</topology>
    </subcellularLocation>
</comment>
<dbReference type="InterPro" id="IPR006977">
    <property type="entry name" value="Yip1_dom"/>
</dbReference>
<evidence type="ECO:0000313" key="7">
    <source>
        <dbReference type="EMBL" id="SVA41328.1"/>
    </source>
</evidence>
<feature type="transmembrane region" description="Helical" evidence="5">
    <location>
        <begin position="33"/>
        <end position="52"/>
    </location>
</feature>
<evidence type="ECO:0000259" key="6">
    <source>
        <dbReference type="Pfam" id="PF04893"/>
    </source>
</evidence>